<keyword evidence="3" id="KW-1185">Reference proteome</keyword>
<evidence type="ECO:0000313" key="2">
    <source>
        <dbReference type="EMBL" id="GAA4684494.1"/>
    </source>
</evidence>
<accession>A0ABP8WA83</accession>
<protein>
    <submittedName>
        <fullName evidence="2">Uncharacterized protein</fullName>
    </submittedName>
</protein>
<proteinExistence type="predicted"/>
<name>A0ABP8WA83_9ACTN</name>
<feature type="coiled-coil region" evidence="1">
    <location>
        <begin position="113"/>
        <end position="175"/>
    </location>
</feature>
<comment type="caution">
    <text evidence="2">The sequence shown here is derived from an EMBL/GenBank/DDBJ whole genome shotgun (WGS) entry which is preliminary data.</text>
</comment>
<organism evidence="2 3">
    <name type="scientific">Nocardioides nanhaiensis</name>
    <dbReference type="NCBI Taxonomy" id="1476871"/>
    <lineage>
        <taxon>Bacteria</taxon>
        <taxon>Bacillati</taxon>
        <taxon>Actinomycetota</taxon>
        <taxon>Actinomycetes</taxon>
        <taxon>Propionibacteriales</taxon>
        <taxon>Nocardioidaceae</taxon>
        <taxon>Nocardioides</taxon>
    </lineage>
</organism>
<reference evidence="3" key="1">
    <citation type="journal article" date="2019" name="Int. J. Syst. Evol. Microbiol.">
        <title>The Global Catalogue of Microorganisms (GCM) 10K type strain sequencing project: providing services to taxonomists for standard genome sequencing and annotation.</title>
        <authorList>
            <consortium name="The Broad Institute Genomics Platform"/>
            <consortium name="The Broad Institute Genome Sequencing Center for Infectious Disease"/>
            <person name="Wu L."/>
            <person name="Ma J."/>
        </authorList>
    </citation>
    <scope>NUCLEOTIDE SEQUENCE [LARGE SCALE GENOMIC DNA]</scope>
    <source>
        <strain evidence="3">JCM 18127</strain>
    </source>
</reference>
<keyword evidence="1" id="KW-0175">Coiled coil</keyword>
<dbReference type="Proteomes" id="UP001500621">
    <property type="component" value="Unassembled WGS sequence"/>
</dbReference>
<dbReference type="SUPFAM" id="SSF57997">
    <property type="entry name" value="Tropomyosin"/>
    <property type="match status" value="1"/>
</dbReference>
<dbReference type="EMBL" id="BAABIM010000002">
    <property type="protein sequence ID" value="GAA4684494.1"/>
    <property type="molecule type" value="Genomic_DNA"/>
</dbReference>
<dbReference type="Gene3D" id="1.20.5.340">
    <property type="match status" value="1"/>
</dbReference>
<sequence>MGLLLLAAALVTGAALSGLWVLLLIAAVLAVALGAVACRLVYSDLTDVHRATARERATLARDYQDLAACRAVEHREFVTAISARLDDAEAVLTEQHARILEQDATVGQQKARIGELRTSLSSARSDLDRARARLASTTARAEQAERERAEVQRRLADADERAAEAIVRVVELEQELDITLAQWQAGETHRKHA</sequence>
<evidence type="ECO:0000256" key="1">
    <source>
        <dbReference type="SAM" id="Coils"/>
    </source>
</evidence>
<evidence type="ECO:0000313" key="3">
    <source>
        <dbReference type="Proteomes" id="UP001500621"/>
    </source>
</evidence>
<gene>
    <name evidence="2" type="ORF">GCM10023226_22360</name>
</gene>